<organism evidence="1 2">
    <name type="scientific">Dreissena polymorpha</name>
    <name type="common">Zebra mussel</name>
    <name type="synonym">Mytilus polymorpha</name>
    <dbReference type="NCBI Taxonomy" id="45954"/>
    <lineage>
        <taxon>Eukaryota</taxon>
        <taxon>Metazoa</taxon>
        <taxon>Spiralia</taxon>
        <taxon>Lophotrochozoa</taxon>
        <taxon>Mollusca</taxon>
        <taxon>Bivalvia</taxon>
        <taxon>Autobranchia</taxon>
        <taxon>Heteroconchia</taxon>
        <taxon>Euheterodonta</taxon>
        <taxon>Imparidentia</taxon>
        <taxon>Neoheterodontei</taxon>
        <taxon>Myida</taxon>
        <taxon>Dreissenoidea</taxon>
        <taxon>Dreissenidae</taxon>
        <taxon>Dreissena</taxon>
    </lineage>
</organism>
<gene>
    <name evidence="1" type="ORF">DPMN_163910</name>
</gene>
<dbReference type="Proteomes" id="UP000828390">
    <property type="component" value="Unassembled WGS sequence"/>
</dbReference>
<comment type="caution">
    <text evidence="1">The sequence shown here is derived from an EMBL/GenBank/DDBJ whole genome shotgun (WGS) entry which is preliminary data.</text>
</comment>
<reference evidence="1" key="2">
    <citation type="submission" date="2020-11" db="EMBL/GenBank/DDBJ databases">
        <authorList>
            <person name="McCartney M.A."/>
            <person name="Auch B."/>
            <person name="Kono T."/>
            <person name="Mallez S."/>
            <person name="Becker A."/>
            <person name="Gohl D.M."/>
            <person name="Silverstein K.A.T."/>
            <person name="Koren S."/>
            <person name="Bechman K.B."/>
            <person name="Herman A."/>
            <person name="Abrahante J.E."/>
            <person name="Garbe J."/>
        </authorList>
    </citation>
    <scope>NUCLEOTIDE SEQUENCE</scope>
    <source>
        <strain evidence="1">Duluth1</strain>
        <tissue evidence="1">Whole animal</tissue>
    </source>
</reference>
<name>A0A9D4EWQ4_DREPO</name>
<dbReference type="AlphaFoldDB" id="A0A9D4EWQ4"/>
<keyword evidence="2" id="KW-1185">Reference proteome</keyword>
<protein>
    <submittedName>
        <fullName evidence="1">Uncharacterized protein</fullName>
    </submittedName>
</protein>
<sequence length="98" mass="10576">MGTEPLPFRSIMGHYDDVLTDCATGGCFIGVFCGDLSVVYDRRSVESSVICVGVGRSEGAIRVHSMQYGCPFPSMAFSQGTDHGAPWRSPLWPVGFVL</sequence>
<reference evidence="1" key="1">
    <citation type="journal article" date="2019" name="bioRxiv">
        <title>The Genome of the Zebra Mussel, Dreissena polymorpha: A Resource for Invasive Species Research.</title>
        <authorList>
            <person name="McCartney M.A."/>
            <person name="Auch B."/>
            <person name="Kono T."/>
            <person name="Mallez S."/>
            <person name="Zhang Y."/>
            <person name="Obille A."/>
            <person name="Becker A."/>
            <person name="Abrahante J.E."/>
            <person name="Garbe J."/>
            <person name="Badalamenti J.P."/>
            <person name="Herman A."/>
            <person name="Mangelson H."/>
            <person name="Liachko I."/>
            <person name="Sullivan S."/>
            <person name="Sone E.D."/>
            <person name="Koren S."/>
            <person name="Silverstein K.A.T."/>
            <person name="Beckman K.B."/>
            <person name="Gohl D.M."/>
        </authorList>
    </citation>
    <scope>NUCLEOTIDE SEQUENCE</scope>
    <source>
        <strain evidence="1">Duluth1</strain>
        <tissue evidence="1">Whole animal</tissue>
    </source>
</reference>
<evidence type="ECO:0000313" key="1">
    <source>
        <dbReference type="EMBL" id="KAH3785816.1"/>
    </source>
</evidence>
<accession>A0A9D4EWQ4</accession>
<proteinExistence type="predicted"/>
<evidence type="ECO:0000313" key="2">
    <source>
        <dbReference type="Proteomes" id="UP000828390"/>
    </source>
</evidence>
<dbReference type="EMBL" id="JAIWYP010000008">
    <property type="protein sequence ID" value="KAH3785816.1"/>
    <property type="molecule type" value="Genomic_DNA"/>
</dbReference>